<dbReference type="STRING" id="887929.HMP0721_2102"/>
<comment type="caution">
    <text evidence="1">The sequence shown here is derived from an EMBL/GenBank/DDBJ whole genome shotgun (WGS) entry which is preliminary data.</text>
</comment>
<evidence type="ECO:0000313" key="2">
    <source>
        <dbReference type="Proteomes" id="UP000004754"/>
    </source>
</evidence>
<organism evidence="1 2">
    <name type="scientific">Pseudoramibacter alactolyticus ATCC 23263</name>
    <dbReference type="NCBI Taxonomy" id="887929"/>
    <lineage>
        <taxon>Bacteria</taxon>
        <taxon>Bacillati</taxon>
        <taxon>Bacillota</taxon>
        <taxon>Clostridia</taxon>
        <taxon>Eubacteriales</taxon>
        <taxon>Eubacteriaceae</taxon>
        <taxon>Pseudoramibacter</taxon>
    </lineage>
</organism>
<reference evidence="1 2" key="1">
    <citation type="submission" date="2010-12" db="EMBL/GenBank/DDBJ databases">
        <authorList>
            <person name="Muzny D."/>
            <person name="Qin X."/>
            <person name="Deng J."/>
            <person name="Jiang H."/>
            <person name="Liu Y."/>
            <person name="Qu J."/>
            <person name="Song X.-Z."/>
            <person name="Zhang L."/>
            <person name="Thornton R."/>
            <person name="Coyle M."/>
            <person name="Francisco L."/>
            <person name="Jackson L."/>
            <person name="Javaid M."/>
            <person name="Korchina V."/>
            <person name="Kovar C."/>
            <person name="Mata R."/>
            <person name="Mathew T."/>
            <person name="Ngo R."/>
            <person name="Nguyen L."/>
            <person name="Nguyen N."/>
            <person name="Okwuonu G."/>
            <person name="Ongeri F."/>
            <person name="Pham C."/>
            <person name="Simmons D."/>
            <person name="Wilczek-Boney K."/>
            <person name="Hale W."/>
            <person name="Jakkamsetti A."/>
            <person name="Pham P."/>
            <person name="Ruth R."/>
            <person name="San Lucas F."/>
            <person name="Warren J."/>
            <person name="Zhang J."/>
            <person name="Zhao Z."/>
            <person name="Zhou C."/>
            <person name="Zhu D."/>
            <person name="Lee S."/>
            <person name="Bess C."/>
            <person name="Blankenburg K."/>
            <person name="Forbes L."/>
            <person name="Fu Q."/>
            <person name="Gubbala S."/>
            <person name="Hirani K."/>
            <person name="Jayaseelan J.C."/>
            <person name="Lara F."/>
            <person name="Munidasa M."/>
            <person name="Palculict T."/>
            <person name="Patil S."/>
            <person name="Pu L.-L."/>
            <person name="Saada N."/>
            <person name="Tang L."/>
            <person name="Weissenberger G."/>
            <person name="Zhu Y."/>
            <person name="Hemphill L."/>
            <person name="Shang Y."/>
            <person name="Youmans B."/>
            <person name="Ayvaz T."/>
            <person name="Ross M."/>
            <person name="Santibanez J."/>
            <person name="Aqrawi P."/>
            <person name="Gross S."/>
            <person name="Joshi V."/>
            <person name="Fowler G."/>
            <person name="Nazareth L."/>
            <person name="Reid J."/>
            <person name="Worley K."/>
            <person name="Petrosino J."/>
            <person name="Highlander S."/>
            <person name="Gibbs R."/>
        </authorList>
    </citation>
    <scope>NUCLEOTIDE SEQUENCE [LARGE SCALE GENOMIC DNA]</scope>
    <source>
        <strain evidence="1 2">ATCC 23263</strain>
    </source>
</reference>
<dbReference type="Proteomes" id="UP000004754">
    <property type="component" value="Unassembled WGS sequence"/>
</dbReference>
<keyword evidence="2" id="KW-1185">Reference proteome</keyword>
<name>E6MJB7_9FIRM</name>
<protein>
    <submittedName>
        <fullName evidence="1">Uncharacterized protein</fullName>
    </submittedName>
</protein>
<dbReference type="EMBL" id="AEQN01000027">
    <property type="protein sequence ID" value="EFV00794.1"/>
    <property type="molecule type" value="Genomic_DNA"/>
</dbReference>
<dbReference type="HOGENOM" id="CLU_3295100_0_0_9"/>
<dbReference type="AlphaFoldDB" id="E6MJB7"/>
<gene>
    <name evidence="1" type="ORF">HMP0721_2102</name>
</gene>
<evidence type="ECO:0000313" key="1">
    <source>
        <dbReference type="EMBL" id="EFV00794.1"/>
    </source>
</evidence>
<sequence>MRVYRDTRKAQILHLTSNLHQAVQENVQKGNNRIFAMEKP</sequence>
<proteinExistence type="predicted"/>
<accession>E6MJB7</accession>